<proteinExistence type="predicted"/>
<accession>A0A6J4KV92</accession>
<dbReference type="Gene3D" id="3.40.630.30">
    <property type="match status" value="1"/>
</dbReference>
<protein>
    <recommendedName>
        <fullName evidence="1">N-acetyltransferase domain-containing protein</fullName>
    </recommendedName>
</protein>
<dbReference type="InterPro" id="IPR051908">
    <property type="entry name" value="Ribosomal_N-acetyltransferase"/>
</dbReference>
<reference evidence="2" key="1">
    <citation type="submission" date="2020-02" db="EMBL/GenBank/DDBJ databases">
        <authorList>
            <person name="Meier V. D."/>
        </authorList>
    </citation>
    <scope>NUCLEOTIDE SEQUENCE</scope>
    <source>
        <strain evidence="2">AVDCRST_MAG46</strain>
    </source>
</reference>
<dbReference type="PROSITE" id="PS51186">
    <property type="entry name" value="GNAT"/>
    <property type="match status" value="1"/>
</dbReference>
<name>A0A6J4KV92_9ACTN</name>
<organism evidence="2">
    <name type="scientific">uncultured Nocardioidaceae bacterium</name>
    <dbReference type="NCBI Taxonomy" id="253824"/>
    <lineage>
        <taxon>Bacteria</taxon>
        <taxon>Bacillati</taxon>
        <taxon>Actinomycetota</taxon>
        <taxon>Actinomycetes</taxon>
        <taxon>Propionibacteriales</taxon>
        <taxon>Nocardioidaceae</taxon>
        <taxon>environmental samples</taxon>
    </lineage>
</organism>
<dbReference type="InterPro" id="IPR000182">
    <property type="entry name" value="GNAT_dom"/>
</dbReference>
<dbReference type="AlphaFoldDB" id="A0A6J4KV92"/>
<gene>
    <name evidence="2" type="ORF">AVDCRST_MAG46-535</name>
</gene>
<dbReference type="EMBL" id="CADCUD010000039">
    <property type="protein sequence ID" value="CAA9316452.1"/>
    <property type="molecule type" value="Genomic_DNA"/>
</dbReference>
<dbReference type="SUPFAM" id="SSF55729">
    <property type="entry name" value="Acyl-CoA N-acyltransferases (Nat)"/>
    <property type="match status" value="1"/>
</dbReference>
<dbReference type="InterPro" id="IPR016181">
    <property type="entry name" value="Acyl_CoA_acyltransferase"/>
</dbReference>
<feature type="domain" description="N-acetyltransferase" evidence="1">
    <location>
        <begin position="19"/>
        <end position="188"/>
    </location>
</feature>
<dbReference type="PANTHER" id="PTHR43441:SF11">
    <property type="entry name" value="RIBOSOMAL-PROTEIN-SERINE ACETYLTRANSFERASE"/>
    <property type="match status" value="1"/>
</dbReference>
<sequence length="215" mass="23760">MGSNHLWPMFDLRLTTHDLELRHLTEADLAGLATILPPDAEQDPSLPSYSGLDDDRNREVAVHQDYWRARGNWRPASWALSFAVFRDGELVGHQGLEGEDFPRLRTVDSSSFLTGAARGRGFGKQMRAAVLTLAFGGLGARFAITSAWTDNVASLGVSRALGYTPNGVTLQPRGETVGEMTHLRLTREQWLTSGWADHVVVAHLDDCMPFFGLDR</sequence>
<dbReference type="GO" id="GO:0005737">
    <property type="term" value="C:cytoplasm"/>
    <property type="evidence" value="ECO:0007669"/>
    <property type="project" value="TreeGrafter"/>
</dbReference>
<dbReference type="Pfam" id="PF13302">
    <property type="entry name" value="Acetyltransf_3"/>
    <property type="match status" value="1"/>
</dbReference>
<evidence type="ECO:0000259" key="1">
    <source>
        <dbReference type="PROSITE" id="PS51186"/>
    </source>
</evidence>
<evidence type="ECO:0000313" key="2">
    <source>
        <dbReference type="EMBL" id="CAA9316452.1"/>
    </source>
</evidence>
<dbReference type="PANTHER" id="PTHR43441">
    <property type="entry name" value="RIBOSOMAL-PROTEIN-SERINE ACETYLTRANSFERASE"/>
    <property type="match status" value="1"/>
</dbReference>
<dbReference type="GO" id="GO:0008999">
    <property type="term" value="F:protein-N-terminal-alanine acetyltransferase activity"/>
    <property type="evidence" value="ECO:0007669"/>
    <property type="project" value="TreeGrafter"/>
</dbReference>
<dbReference type="GO" id="GO:1990189">
    <property type="term" value="F:protein N-terminal-serine acetyltransferase activity"/>
    <property type="evidence" value="ECO:0007669"/>
    <property type="project" value="TreeGrafter"/>
</dbReference>